<dbReference type="EMBL" id="CP065673">
    <property type="protein sequence ID" value="QPS21313.1"/>
    <property type="molecule type" value="Genomic_DNA"/>
</dbReference>
<keyword evidence="4" id="KW-1185">Reference proteome</keyword>
<dbReference type="RefSeq" id="WP_063197841.1">
    <property type="nucleotide sequence ID" value="NZ_CAMITG010000002.1"/>
</dbReference>
<evidence type="ECO:0000313" key="4">
    <source>
        <dbReference type="Proteomes" id="UP000594967"/>
    </source>
</evidence>
<sequence>MEKGIPVIFIFLLFPWSYPATAARYDREHEGVSPVLFRKKLKEVAHGLWDEMGNEKQRSLVATPSEDNMLALRKGCKTQGKTASATGESYPSALPREEQPLLIDGC</sequence>
<evidence type="ECO:0000313" key="1">
    <source>
        <dbReference type="EMBL" id="QPS21313.1"/>
    </source>
</evidence>
<evidence type="ECO:0000313" key="2">
    <source>
        <dbReference type="EMBL" id="SQI37576.1"/>
    </source>
</evidence>
<dbReference type="Proteomes" id="UP000248897">
    <property type="component" value="Chromosome 1"/>
</dbReference>
<gene>
    <name evidence="1" type="ORF">I6G64_02435</name>
    <name evidence="2" type="ORF">NCTC12961_02408</name>
</gene>
<dbReference type="STRING" id="82996.ADP72_00925"/>
<reference evidence="2 3" key="1">
    <citation type="submission" date="2018-06" db="EMBL/GenBank/DDBJ databases">
        <authorList>
            <consortium name="Pathogen Informatics"/>
            <person name="Doyle S."/>
        </authorList>
    </citation>
    <scope>NUCLEOTIDE SEQUENCE [LARGE SCALE GENOMIC DNA]</scope>
    <source>
        <strain evidence="2 3">NCTC12961</strain>
    </source>
</reference>
<dbReference type="Proteomes" id="UP000594967">
    <property type="component" value="Chromosome"/>
</dbReference>
<name>A0A2X4UCR5_SERPL</name>
<dbReference type="AlphaFoldDB" id="A0A2X4UCR5"/>
<accession>A0A2X4UCR5</accession>
<protein>
    <submittedName>
        <fullName evidence="2">Uncharacterized protein</fullName>
    </submittedName>
</protein>
<organism evidence="2 3">
    <name type="scientific">Serratia plymuthica</name>
    <dbReference type="NCBI Taxonomy" id="82996"/>
    <lineage>
        <taxon>Bacteria</taxon>
        <taxon>Pseudomonadati</taxon>
        <taxon>Pseudomonadota</taxon>
        <taxon>Gammaproteobacteria</taxon>
        <taxon>Enterobacterales</taxon>
        <taxon>Yersiniaceae</taxon>
        <taxon>Serratia</taxon>
    </lineage>
</organism>
<dbReference type="EMBL" id="LS483469">
    <property type="protein sequence ID" value="SQI37576.1"/>
    <property type="molecule type" value="Genomic_DNA"/>
</dbReference>
<reference evidence="1 4" key="2">
    <citation type="submission" date="2020-12" db="EMBL/GenBank/DDBJ databases">
        <title>FDA dAtabase for Regulatory Grade micrObial Sequences (FDA-ARGOS): Supporting development and validation of Infectious Disease Dx tests.</title>
        <authorList>
            <person name="Sproer C."/>
            <person name="Gronow S."/>
            <person name="Severitt S."/>
            <person name="Schroder I."/>
            <person name="Tallon L."/>
            <person name="Sadzewicz L."/>
            <person name="Zhao X."/>
            <person name="Boylan J."/>
            <person name="Ott S."/>
            <person name="Bowen H."/>
            <person name="Vavikolanu K."/>
            <person name="Mehta A."/>
            <person name="Aluvathingal J."/>
            <person name="Nadendla S."/>
            <person name="Lowell S."/>
            <person name="Myers T."/>
            <person name="Yan Y."/>
            <person name="Sichtig H."/>
        </authorList>
    </citation>
    <scope>NUCLEOTIDE SEQUENCE [LARGE SCALE GENOMIC DNA]</scope>
    <source>
        <strain evidence="1 4">FDAARGOS_907</strain>
    </source>
</reference>
<evidence type="ECO:0000313" key="3">
    <source>
        <dbReference type="Proteomes" id="UP000248897"/>
    </source>
</evidence>
<proteinExistence type="predicted"/>